<protein>
    <submittedName>
        <fullName evidence="1">Uncharacterized protein</fullName>
    </submittedName>
</protein>
<dbReference type="InParanoid" id="G0NAJ6"/>
<gene>
    <name evidence="1" type="ORF">CAEBREN_18225</name>
</gene>
<dbReference type="FunCoup" id="G0NAJ6">
    <property type="interactions" value="1917"/>
</dbReference>
<proteinExistence type="predicted"/>
<dbReference type="eggNOG" id="ENOG502THQH">
    <property type="taxonomic scope" value="Eukaryota"/>
</dbReference>
<dbReference type="EMBL" id="GL379855">
    <property type="protein sequence ID" value="EGT56239.1"/>
    <property type="molecule type" value="Genomic_DNA"/>
</dbReference>
<organism evidence="2">
    <name type="scientific">Caenorhabditis brenneri</name>
    <name type="common">Nematode worm</name>
    <dbReference type="NCBI Taxonomy" id="135651"/>
    <lineage>
        <taxon>Eukaryota</taxon>
        <taxon>Metazoa</taxon>
        <taxon>Ecdysozoa</taxon>
        <taxon>Nematoda</taxon>
        <taxon>Chromadorea</taxon>
        <taxon>Rhabditida</taxon>
        <taxon>Rhabditina</taxon>
        <taxon>Rhabditomorpha</taxon>
        <taxon>Rhabditoidea</taxon>
        <taxon>Rhabditidae</taxon>
        <taxon>Peloderinae</taxon>
        <taxon>Caenorhabditis</taxon>
    </lineage>
</organism>
<dbReference type="HOGENOM" id="CLU_087088_0_0_1"/>
<sequence>MKIIKSTKSIHKNSFPRTFGKETIVFEKENTRALSISLETNPLSPNFHLKTLSLPFQIFFTLSQVDINMEGSSQNDVVHDFASVMKSGSELDINLDGVINKNGDDTKNEMDIFSNLITAIEESLSGLSVNTAVTEETIEQSLNAYADPSLNTRMSFSTASELSNGKQKRLEQIWNEPDYRNQSPLRVWRNGNKIAGFQMYSNEKKVTVVDSLECLLHLDMNPPIEPVYFDPRIYLGIPYSNEDFEEFSSIESVSETSTANLGPTSEEFEDWIKEIEGDE</sequence>
<evidence type="ECO:0000313" key="1">
    <source>
        <dbReference type="EMBL" id="EGT56239.1"/>
    </source>
</evidence>
<dbReference type="OrthoDB" id="5799195at2759"/>
<accession>G0NAJ6</accession>
<name>G0NAJ6_CAEBE</name>
<dbReference type="Proteomes" id="UP000008068">
    <property type="component" value="Unassembled WGS sequence"/>
</dbReference>
<keyword evidence="2" id="KW-1185">Reference proteome</keyword>
<reference evidence="2" key="1">
    <citation type="submission" date="2011-07" db="EMBL/GenBank/DDBJ databases">
        <authorList>
            <consortium name="Caenorhabditis brenneri Sequencing and Analysis Consortium"/>
            <person name="Wilson R.K."/>
        </authorList>
    </citation>
    <scope>NUCLEOTIDE SEQUENCE [LARGE SCALE GENOMIC DNA]</scope>
    <source>
        <strain evidence="2">PB2801</strain>
    </source>
</reference>
<evidence type="ECO:0000313" key="2">
    <source>
        <dbReference type="Proteomes" id="UP000008068"/>
    </source>
</evidence>
<dbReference type="AlphaFoldDB" id="G0NAJ6"/>
<dbReference type="STRING" id="135651.G0NAJ6"/>